<name>A0ABU1TAD6_9SPHI</name>
<accession>A0ABU1TAD6</accession>
<evidence type="ECO:0000313" key="2">
    <source>
        <dbReference type="EMBL" id="MDR6942317.1"/>
    </source>
</evidence>
<dbReference type="Proteomes" id="UP001247620">
    <property type="component" value="Unassembled WGS sequence"/>
</dbReference>
<protein>
    <submittedName>
        <fullName evidence="2">Uncharacterized protein</fullName>
    </submittedName>
</protein>
<sequence>MMFVVVNYRHGRSKSETSNSATLLAAEHHDVGGRQ</sequence>
<feature type="region of interest" description="Disordered" evidence="1">
    <location>
        <begin position="11"/>
        <end position="35"/>
    </location>
</feature>
<reference evidence="2 3" key="1">
    <citation type="submission" date="2023-07" db="EMBL/GenBank/DDBJ databases">
        <title>Sorghum-associated microbial communities from plants grown in Nebraska, USA.</title>
        <authorList>
            <person name="Schachtman D."/>
        </authorList>
    </citation>
    <scope>NUCLEOTIDE SEQUENCE [LARGE SCALE GENOMIC DNA]</scope>
    <source>
        <strain evidence="2 3">3262</strain>
    </source>
</reference>
<dbReference type="EMBL" id="JAVDUU010000002">
    <property type="protein sequence ID" value="MDR6942317.1"/>
    <property type="molecule type" value="Genomic_DNA"/>
</dbReference>
<proteinExistence type="predicted"/>
<gene>
    <name evidence="2" type="ORF">J2W55_002159</name>
</gene>
<evidence type="ECO:0000313" key="3">
    <source>
        <dbReference type="Proteomes" id="UP001247620"/>
    </source>
</evidence>
<keyword evidence="3" id="KW-1185">Reference proteome</keyword>
<feature type="compositionally biased region" description="Basic and acidic residues" evidence="1">
    <location>
        <begin position="26"/>
        <end position="35"/>
    </location>
</feature>
<evidence type="ECO:0000256" key="1">
    <source>
        <dbReference type="SAM" id="MobiDB-lite"/>
    </source>
</evidence>
<comment type="caution">
    <text evidence="2">The sequence shown here is derived from an EMBL/GenBank/DDBJ whole genome shotgun (WGS) entry which is preliminary data.</text>
</comment>
<organism evidence="2 3">
    <name type="scientific">Mucilaginibacter pocheonensis</name>
    <dbReference type="NCBI Taxonomy" id="398050"/>
    <lineage>
        <taxon>Bacteria</taxon>
        <taxon>Pseudomonadati</taxon>
        <taxon>Bacteroidota</taxon>
        <taxon>Sphingobacteriia</taxon>
        <taxon>Sphingobacteriales</taxon>
        <taxon>Sphingobacteriaceae</taxon>
        <taxon>Mucilaginibacter</taxon>
    </lineage>
</organism>